<dbReference type="InterPro" id="IPR000792">
    <property type="entry name" value="Tscrpt_reg_LuxR_C"/>
</dbReference>
<dbReference type="GO" id="GO:0003677">
    <property type="term" value="F:DNA binding"/>
    <property type="evidence" value="ECO:0007669"/>
    <property type="project" value="UniProtKB-KW"/>
</dbReference>
<dbReference type="Proteomes" id="UP000191931">
    <property type="component" value="Unassembled WGS sequence"/>
</dbReference>
<dbReference type="PANTHER" id="PTHR44688:SF16">
    <property type="entry name" value="DNA-BINDING TRANSCRIPTIONAL ACTIVATOR DEVR_DOSR"/>
    <property type="match status" value="1"/>
</dbReference>
<dbReference type="GO" id="GO:0006355">
    <property type="term" value="P:regulation of DNA-templated transcription"/>
    <property type="evidence" value="ECO:0007669"/>
    <property type="project" value="InterPro"/>
</dbReference>
<dbReference type="PROSITE" id="PS50043">
    <property type="entry name" value="HTH_LUXR_2"/>
    <property type="match status" value="1"/>
</dbReference>
<dbReference type="STRING" id="1246637.MTBBW1_510029"/>
<evidence type="ECO:0000256" key="4">
    <source>
        <dbReference type="SAM" id="Coils"/>
    </source>
</evidence>
<dbReference type="SMART" id="SM00421">
    <property type="entry name" value="HTH_LUXR"/>
    <property type="match status" value="1"/>
</dbReference>
<dbReference type="EMBL" id="FWEV01000294">
    <property type="protein sequence ID" value="SLM31974.1"/>
    <property type="molecule type" value="Genomic_DNA"/>
</dbReference>
<dbReference type="PANTHER" id="PTHR44688">
    <property type="entry name" value="DNA-BINDING TRANSCRIPTIONAL ACTIVATOR DEVR_DOSR"/>
    <property type="match status" value="1"/>
</dbReference>
<evidence type="ECO:0000256" key="3">
    <source>
        <dbReference type="ARBA" id="ARBA00023163"/>
    </source>
</evidence>
<dbReference type="PRINTS" id="PR00038">
    <property type="entry name" value="HTHLUXR"/>
</dbReference>
<accession>A0A1W1HHL9</accession>
<keyword evidence="1" id="KW-0805">Transcription regulation</keyword>
<feature type="coiled-coil region" evidence="4">
    <location>
        <begin position="10"/>
        <end position="52"/>
    </location>
</feature>
<proteinExistence type="predicted"/>
<gene>
    <name evidence="6" type="ORF">MTBBW1_510029</name>
</gene>
<evidence type="ECO:0000256" key="2">
    <source>
        <dbReference type="ARBA" id="ARBA00023125"/>
    </source>
</evidence>
<keyword evidence="7" id="KW-1185">Reference proteome</keyword>
<evidence type="ECO:0000313" key="6">
    <source>
        <dbReference type="EMBL" id="SLM31974.1"/>
    </source>
</evidence>
<feature type="domain" description="HTH luxR-type" evidence="5">
    <location>
        <begin position="98"/>
        <end position="163"/>
    </location>
</feature>
<protein>
    <submittedName>
        <fullName evidence="6">Putative DNA-binding response regulator</fullName>
    </submittedName>
</protein>
<keyword evidence="4" id="KW-0175">Coiled coil</keyword>
<sequence length="164" mass="19084">MGRTTEQKHAEQALLEREEQLKNQNQLLKEKNIALRELMSQLMMEKKSLEERVLDNVDKFILPLLDKMKNRGSQIDIGYITLLEDTLKQLTSAFGSNLTRRMPRLTPRENEICNMIRSGLTSKEIAAILNISYRSVETYRNYIRKKLGILNEKVNLATFLTTLK</sequence>
<evidence type="ECO:0000256" key="1">
    <source>
        <dbReference type="ARBA" id="ARBA00023015"/>
    </source>
</evidence>
<name>A0A1W1HHL9_9BACT</name>
<evidence type="ECO:0000313" key="7">
    <source>
        <dbReference type="Proteomes" id="UP000191931"/>
    </source>
</evidence>
<dbReference type="AlphaFoldDB" id="A0A1W1HHL9"/>
<reference evidence="6 7" key="1">
    <citation type="submission" date="2017-03" db="EMBL/GenBank/DDBJ databases">
        <authorList>
            <person name="Afonso C.L."/>
            <person name="Miller P.J."/>
            <person name="Scott M.A."/>
            <person name="Spackman E."/>
            <person name="Goraichik I."/>
            <person name="Dimitrov K.M."/>
            <person name="Suarez D.L."/>
            <person name="Swayne D.E."/>
        </authorList>
    </citation>
    <scope>NUCLEOTIDE SEQUENCE [LARGE SCALE GENOMIC DNA]</scope>
    <source>
        <strain evidence="6">PRJEB14757</strain>
    </source>
</reference>
<keyword evidence="2 6" id="KW-0238">DNA-binding</keyword>
<keyword evidence="3" id="KW-0804">Transcription</keyword>
<dbReference type="Pfam" id="PF00196">
    <property type="entry name" value="GerE"/>
    <property type="match status" value="1"/>
</dbReference>
<dbReference type="CDD" id="cd06170">
    <property type="entry name" value="LuxR_C_like"/>
    <property type="match status" value="1"/>
</dbReference>
<organism evidence="6 7">
    <name type="scientific">Desulfamplus magnetovallimortis</name>
    <dbReference type="NCBI Taxonomy" id="1246637"/>
    <lineage>
        <taxon>Bacteria</taxon>
        <taxon>Pseudomonadati</taxon>
        <taxon>Thermodesulfobacteriota</taxon>
        <taxon>Desulfobacteria</taxon>
        <taxon>Desulfobacterales</taxon>
        <taxon>Desulfobacteraceae</taxon>
        <taxon>Desulfamplus</taxon>
    </lineage>
</organism>
<evidence type="ECO:0000259" key="5">
    <source>
        <dbReference type="PROSITE" id="PS50043"/>
    </source>
</evidence>
<dbReference type="SUPFAM" id="SSF46894">
    <property type="entry name" value="C-terminal effector domain of the bipartite response regulators"/>
    <property type="match status" value="1"/>
</dbReference>
<dbReference type="InterPro" id="IPR016032">
    <property type="entry name" value="Sig_transdc_resp-reg_C-effctor"/>
</dbReference>
<dbReference type="Gene3D" id="1.10.10.10">
    <property type="entry name" value="Winged helix-like DNA-binding domain superfamily/Winged helix DNA-binding domain"/>
    <property type="match status" value="1"/>
</dbReference>
<dbReference type="InterPro" id="IPR036388">
    <property type="entry name" value="WH-like_DNA-bd_sf"/>
</dbReference>